<name>A0A160DD19_9CAUD</name>
<dbReference type="RefSeq" id="YP_009273937.1">
    <property type="nucleotide sequence ID" value="NC_030911.1"/>
</dbReference>
<evidence type="ECO:0000313" key="1">
    <source>
        <dbReference type="EMBL" id="ANA85552.1"/>
    </source>
</evidence>
<sequence length="163" mass="17750">MRASWMRAARARRALVLFMSMTIDPYGVYVKSNAALTSHRYGVNVMTMSNTDTITRNCGKCAGTGRIQAFAGIDSGRCWDCNGAGAHTTTVSAEKRRKAAAKRRESKRLAAADQRIADEMRAFAAAGFTLREWHEDRCGCGGFCAREWNDGAMGKAWDAALGG</sequence>
<dbReference type="GeneID" id="28800178"/>
<dbReference type="OrthoDB" id="8833at10239"/>
<accession>A0A160DD19</accession>
<dbReference type="KEGG" id="vg:28800178"/>
<gene>
    <name evidence="1" type="primary">4</name>
    <name evidence="1" type="ORF">PBI_VENDETTA_4</name>
</gene>
<reference evidence="1 2" key="1">
    <citation type="submission" date="2016-03" db="EMBL/GenBank/DDBJ databases">
        <authorList>
            <person name="Stanton A.J."/>
            <person name="Montgomery M.T."/>
            <person name="Guerrero C.A."/>
            <person name="Mavrich T.N."/>
            <person name="Pope W.H."/>
            <person name="Garlena R.A."/>
            <person name="Russell D.A."/>
            <person name="Jacobs-Sera D."/>
            <person name="Hendrix R.W."/>
            <person name="Hatfull G.F."/>
        </authorList>
    </citation>
    <scope>NUCLEOTIDE SEQUENCE [LARGE SCALE GENOMIC DNA]</scope>
</reference>
<protein>
    <submittedName>
        <fullName evidence="1">Uncharacterized protein</fullName>
    </submittedName>
</protein>
<evidence type="ECO:0000313" key="2">
    <source>
        <dbReference type="Proteomes" id="UP000202306"/>
    </source>
</evidence>
<proteinExistence type="predicted"/>
<dbReference type="Proteomes" id="UP000202306">
    <property type="component" value="Segment"/>
</dbReference>
<keyword evidence="2" id="KW-1185">Reference proteome</keyword>
<organism evidence="1 2">
    <name type="scientific">Gordonia phage Vendetta</name>
    <dbReference type="NCBI Taxonomy" id="1838082"/>
    <lineage>
        <taxon>Viruses</taxon>
        <taxon>Duplodnaviria</taxon>
        <taxon>Heunggongvirae</taxon>
        <taxon>Uroviricota</taxon>
        <taxon>Caudoviricetes</taxon>
        <taxon>Ruthgordonvirinae</taxon>
        <taxon>Vendettavirus</taxon>
        <taxon>Vendettavirus vendetta</taxon>
    </lineage>
</organism>
<dbReference type="EMBL" id="KU998237">
    <property type="protein sequence ID" value="ANA85552.1"/>
    <property type="molecule type" value="Genomic_DNA"/>
</dbReference>